<keyword evidence="2" id="KW-0680">Restriction system</keyword>
<dbReference type="Pfam" id="PF01420">
    <property type="entry name" value="Methylase_S"/>
    <property type="match status" value="2"/>
</dbReference>
<feature type="domain" description="Type I restriction modification DNA specificity" evidence="5">
    <location>
        <begin position="130"/>
        <end position="309"/>
    </location>
</feature>
<dbReference type="CDD" id="cd17524">
    <property type="entry name" value="RMtype1_S_EcoUTORF5051P-TRD2-CR2_like"/>
    <property type="match status" value="1"/>
</dbReference>
<evidence type="ECO:0000256" key="1">
    <source>
        <dbReference type="ARBA" id="ARBA00010923"/>
    </source>
</evidence>
<dbReference type="PANTHER" id="PTHR30408">
    <property type="entry name" value="TYPE-1 RESTRICTION ENZYME ECOKI SPECIFICITY PROTEIN"/>
    <property type="match status" value="1"/>
</dbReference>
<sequence length="337" mass="38098">MVTTFDVAINQDLTALVLNERLDARFAAYLLKAERYQRWFRENKRGTTIKGVPRQDVLNLQIPLPPLPEQRAIAHVLRTVQRAKEATEQVIAEARELKKSLMRHLFTYGPVPVGEASIVMLRPTEVGDIPRHWEVRLVRDIATRSQYGTSQRGEQQGSLPMLRMNNLVDGRLDVSNLQYVELDHRDIEKYRLSKGDILFNRTNSFELVGKTALFDLEGDFVFASYLVRVTLDKEQCLPEYLNYYMNAETTQARLKLLASRGVSQSNISASKLAGFKVPIPPSAEQASMVALLQGIDAKLEAEQERLASLDALFQSLLHHLMTGKVRVNQIAQLLGVG</sequence>
<gene>
    <name evidence="6" type="primary">hsdS_3</name>
    <name evidence="6" type="ORF">Mterra_02744</name>
</gene>
<evidence type="ECO:0000259" key="5">
    <source>
        <dbReference type="Pfam" id="PF01420"/>
    </source>
</evidence>
<keyword evidence="7" id="KW-1185">Reference proteome</keyword>
<dbReference type="Gene3D" id="3.90.220.20">
    <property type="entry name" value="DNA methylase specificity domains"/>
    <property type="match status" value="2"/>
</dbReference>
<dbReference type="PANTHER" id="PTHR30408:SF12">
    <property type="entry name" value="TYPE I RESTRICTION ENZYME MJAVIII SPECIFICITY SUBUNIT"/>
    <property type="match status" value="1"/>
</dbReference>
<evidence type="ECO:0000313" key="7">
    <source>
        <dbReference type="Proteomes" id="UP000265715"/>
    </source>
</evidence>
<feature type="coiled-coil region" evidence="4">
    <location>
        <begin position="77"/>
        <end position="104"/>
    </location>
</feature>
<feature type="domain" description="Type I restriction modification DNA specificity" evidence="5">
    <location>
        <begin position="5"/>
        <end position="93"/>
    </location>
</feature>
<dbReference type="SUPFAM" id="SSF116734">
    <property type="entry name" value="DNA methylase specificity domain"/>
    <property type="match status" value="2"/>
</dbReference>
<evidence type="ECO:0000256" key="4">
    <source>
        <dbReference type="SAM" id="Coils"/>
    </source>
</evidence>
<dbReference type="Proteomes" id="UP000265715">
    <property type="component" value="Unassembled WGS sequence"/>
</dbReference>
<keyword evidence="4" id="KW-0175">Coiled coil</keyword>
<name>A0A399EFC5_9DEIN</name>
<accession>A0A399EFC5</accession>
<dbReference type="InterPro" id="IPR000055">
    <property type="entry name" value="Restrct_endonuc_typeI_TRD"/>
</dbReference>
<dbReference type="GO" id="GO:0009307">
    <property type="term" value="P:DNA restriction-modification system"/>
    <property type="evidence" value="ECO:0007669"/>
    <property type="project" value="UniProtKB-KW"/>
</dbReference>
<dbReference type="AlphaFoldDB" id="A0A399EFC5"/>
<organism evidence="6 7">
    <name type="scientific">Calidithermus terrae</name>
    <dbReference type="NCBI Taxonomy" id="1408545"/>
    <lineage>
        <taxon>Bacteria</taxon>
        <taxon>Thermotogati</taxon>
        <taxon>Deinococcota</taxon>
        <taxon>Deinococci</taxon>
        <taxon>Thermales</taxon>
        <taxon>Thermaceae</taxon>
        <taxon>Calidithermus</taxon>
    </lineage>
</organism>
<dbReference type="EMBL" id="QXDL01000129">
    <property type="protein sequence ID" value="RIH82243.1"/>
    <property type="molecule type" value="Genomic_DNA"/>
</dbReference>
<dbReference type="InterPro" id="IPR044946">
    <property type="entry name" value="Restrct_endonuc_typeI_TRD_sf"/>
</dbReference>
<protein>
    <submittedName>
        <fullName evidence="6">Type-1 restriction enzyme EcoKI specificity protein</fullName>
    </submittedName>
</protein>
<dbReference type="GO" id="GO:0003677">
    <property type="term" value="F:DNA binding"/>
    <property type="evidence" value="ECO:0007669"/>
    <property type="project" value="UniProtKB-KW"/>
</dbReference>
<evidence type="ECO:0000256" key="2">
    <source>
        <dbReference type="ARBA" id="ARBA00022747"/>
    </source>
</evidence>
<evidence type="ECO:0000313" key="6">
    <source>
        <dbReference type="EMBL" id="RIH82243.1"/>
    </source>
</evidence>
<comment type="similarity">
    <text evidence="1">Belongs to the type-I restriction system S methylase family.</text>
</comment>
<reference evidence="6 7" key="1">
    <citation type="submission" date="2018-08" db="EMBL/GenBank/DDBJ databases">
        <title>Meiothermus terrae DSM 26712 genome sequencing project.</title>
        <authorList>
            <person name="Da Costa M.S."/>
            <person name="Albuquerque L."/>
            <person name="Raposo P."/>
            <person name="Froufe H.J.C."/>
            <person name="Barroso C.S."/>
            <person name="Egas C."/>
        </authorList>
    </citation>
    <scope>NUCLEOTIDE SEQUENCE [LARGE SCALE GENOMIC DNA]</scope>
    <source>
        <strain evidence="6 7">DSM 26712</strain>
    </source>
</reference>
<proteinExistence type="inferred from homology"/>
<comment type="caution">
    <text evidence="6">The sequence shown here is derived from an EMBL/GenBank/DDBJ whole genome shotgun (WGS) entry which is preliminary data.</text>
</comment>
<keyword evidence="3" id="KW-0238">DNA-binding</keyword>
<evidence type="ECO:0000256" key="3">
    <source>
        <dbReference type="ARBA" id="ARBA00023125"/>
    </source>
</evidence>
<dbReference type="InterPro" id="IPR052021">
    <property type="entry name" value="Type-I_RS_S_subunit"/>
</dbReference>